<protein>
    <recommendedName>
        <fullName evidence="5">Glycosyltransferase</fullName>
        <ecNumber evidence="5">2.4.1.-</ecNumber>
    </recommendedName>
</protein>
<feature type="region of interest" description="Disordered" evidence="6">
    <location>
        <begin position="63"/>
        <end position="117"/>
    </location>
</feature>
<reference evidence="7" key="1">
    <citation type="journal article" date="2025" name="Foods">
        <title>Unveiling the Microbial Signatures of Arabica Coffee Cherries: Insights into Ripeness Specific Diversity, Functional Traits, and Implications for Quality and Safety.</title>
        <authorList>
            <consortium name="RefSeq"/>
            <person name="Tenea G.N."/>
            <person name="Cifuentes V."/>
            <person name="Reyes P."/>
            <person name="Cevallos-Vallejos M."/>
        </authorList>
    </citation>
    <scope>NUCLEOTIDE SEQUENCE [LARGE SCALE GENOMIC DNA]</scope>
</reference>
<evidence type="ECO:0000313" key="8">
    <source>
        <dbReference type="RefSeq" id="XP_027081578.1"/>
    </source>
</evidence>
<name>A0A6P6TSZ9_COFAR</name>
<comment type="similarity">
    <text evidence="1 4">Belongs to the UDP-glycosyltransferase family.</text>
</comment>
<evidence type="ECO:0000256" key="4">
    <source>
        <dbReference type="RuleBase" id="RU003718"/>
    </source>
</evidence>
<feature type="region of interest" description="Disordered" evidence="6">
    <location>
        <begin position="209"/>
        <end position="264"/>
    </location>
</feature>
<evidence type="ECO:0000256" key="5">
    <source>
        <dbReference type="RuleBase" id="RU362057"/>
    </source>
</evidence>
<dbReference type="PANTHER" id="PTHR48047">
    <property type="entry name" value="GLYCOSYLTRANSFERASE"/>
    <property type="match status" value="1"/>
</dbReference>
<proteinExistence type="inferred from homology"/>
<dbReference type="EC" id="2.4.1.-" evidence="5"/>
<dbReference type="SUPFAM" id="SSF53756">
    <property type="entry name" value="UDP-Glycosyltransferase/glycogen phosphorylase"/>
    <property type="match status" value="1"/>
</dbReference>
<dbReference type="Pfam" id="PF00201">
    <property type="entry name" value="UDPGT"/>
    <property type="match status" value="1"/>
</dbReference>
<dbReference type="RefSeq" id="XP_027081578.1">
    <property type="nucleotide sequence ID" value="XM_027225777.2"/>
</dbReference>
<dbReference type="CDD" id="cd03784">
    <property type="entry name" value="GT1_Gtf-like"/>
    <property type="match status" value="1"/>
</dbReference>
<dbReference type="PROSITE" id="PS00375">
    <property type="entry name" value="UDPGT"/>
    <property type="match status" value="1"/>
</dbReference>
<dbReference type="GO" id="GO:0035251">
    <property type="term" value="F:UDP-glucosyltransferase activity"/>
    <property type="evidence" value="ECO:0007669"/>
    <property type="project" value="TreeGrafter"/>
</dbReference>
<accession>A0A6P6TSZ9</accession>
<dbReference type="OrthoDB" id="5835829at2759"/>
<keyword evidence="7" id="KW-1185">Reference proteome</keyword>
<dbReference type="FunFam" id="3.40.50.2000:FF:000060">
    <property type="entry name" value="Glycosyltransferase"/>
    <property type="match status" value="1"/>
</dbReference>
<gene>
    <name evidence="8" type="primary">LOC113704110</name>
</gene>
<keyword evidence="3 4" id="KW-0808">Transferase</keyword>
<evidence type="ECO:0000256" key="1">
    <source>
        <dbReference type="ARBA" id="ARBA00009995"/>
    </source>
</evidence>
<dbReference type="PANTHER" id="PTHR48047:SF131">
    <property type="entry name" value="GLYCOSYLTRANSFERASE"/>
    <property type="match status" value="1"/>
</dbReference>
<evidence type="ECO:0000313" key="7">
    <source>
        <dbReference type="Proteomes" id="UP001652660"/>
    </source>
</evidence>
<dbReference type="Gene3D" id="3.40.50.2000">
    <property type="entry name" value="Glycogen Phosphorylase B"/>
    <property type="match status" value="3"/>
</dbReference>
<reference evidence="8" key="2">
    <citation type="submission" date="2025-08" db="UniProtKB">
        <authorList>
            <consortium name="RefSeq"/>
        </authorList>
    </citation>
    <scope>IDENTIFICATION</scope>
    <source>
        <tissue evidence="8">Leaves</tissue>
    </source>
</reference>
<dbReference type="InterPro" id="IPR002213">
    <property type="entry name" value="UDP_glucos_trans"/>
</dbReference>
<dbReference type="GO" id="GO:0016138">
    <property type="term" value="P:glycoside biosynthetic process"/>
    <property type="evidence" value="ECO:0007669"/>
    <property type="project" value="UniProtKB-ARBA"/>
</dbReference>
<dbReference type="GeneID" id="113704110"/>
<dbReference type="AlphaFoldDB" id="A0A6P6TSZ9"/>
<evidence type="ECO:0000256" key="3">
    <source>
        <dbReference type="ARBA" id="ARBA00022679"/>
    </source>
</evidence>
<evidence type="ECO:0000256" key="6">
    <source>
        <dbReference type="SAM" id="MobiDB-lite"/>
    </source>
</evidence>
<sequence length="550" mass="60142">MEARGEILVVPFFGQGHLFPCMELCKHFSSDNYKAILIIPSHLSSSVPSSVRGLSLVEVVEIPNSPSSSPPHPPLPPPSEMTTPPPPALLPELLDGSRPGPGFGPGPGPLRHHHQQMGSGLEAYLSQKCGELGQTRRVCAVLDVMMSWSKEFFVKFEIPTVSFLTSGACSAAMEYAGWKAQVRDMKPGEIRKFDGLPEDMELSYSDLKRQEHHGPHRHGGNVGGPAMDGPNGPPGWRRFGRPDGGNGPPNGMKLGPPGAGSRPRWLDEVEGSSALLFNTCNDLEHPFIKYLADQIDKPVYGVGPLLPEKYWKSSGSILHDGEFRSNRKSNYTEDQVIQWMDSKPHRSVIYVSFGSEVGPSLEEYAELANALGELNRPFIWVIQPNSGRAGPPPGFMGDESRSQTKEEGFYPHGLEEKVGDRGLVINGWAPQLLILSHPSLGGFLSHCGWNSTVESIARGVPILAWPIRGDQFHNAKLVVKHLKAGHMLRTGDDPKEMVKKDGIIRGIDLLLDDKEVHKQAVAVRSRFKNGFPASSVAALKSFLEAIVKKN</sequence>
<evidence type="ECO:0000256" key="2">
    <source>
        <dbReference type="ARBA" id="ARBA00022676"/>
    </source>
</evidence>
<dbReference type="Proteomes" id="UP001652660">
    <property type="component" value="Chromosome 8e"/>
</dbReference>
<organism evidence="7 8">
    <name type="scientific">Coffea arabica</name>
    <name type="common">Arabian coffee</name>
    <dbReference type="NCBI Taxonomy" id="13443"/>
    <lineage>
        <taxon>Eukaryota</taxon>
        <taxon>Viridiplantae</taxon>
        <taxon>Streptophyta</taxon>
        <taxon>Embryophyta</taxon>
        <taxon>Tracheophyta</taxon>
        <taxon>Spermatophyta</taxon>
        <taxon>Magnoliopsida</taxon>
        <taxon>eudicotyledons</taxon>
        <taxon>Gunneridae</taxon>
        <taxon>Pentapetalae</taxon>
        <taxon>asterids</taxon>
        <taxon>lamiids</taxon>
        <taxon>Gentianales</taxon>
        <taxon>Rubiaceae</taxon>
        <taxon>Ixoroideae</taxon>
        <taxon>Gardenieae complex</taxon>
        <taxon>Bertiereae - Coffeeae clade</taxon>
        <taxon>Coffeeae</taxon>
        <taxon>Coffea</taxon>
    </lineage>
</organism>
<dbReference type="InterPro" id="IPR035595">
    <property type="entry name" value="UDP_glycos_trans_CS"/>
</dbReference>
<keyword evidence="2 4" id="KW-0328">Glycosyltransferase</keyword>
<feature type="compositionally biased region" description="Pro residues" evidence="6">
    <location>
        <begin position="68"/>
        <end position="89"/>
    </location>
</feature>